<proteinExistence type="predicted"/>
<evidence type="ECO:0000256" key="2">
    <source>
        <dbReference type="SAM" id="SignalP"/>
    </source>
</evidence>
<feature type="compositionally biased region" description="Low complexity" evidence="1">
    <location>
        <begin position="564"/>
        <end position="575"/>
    </location>
</feature>
<feature type="compositionally biased region" description="Low complexity" evidence="1">
    <location>
        <begin position="80"/>
        <end position="93"/>
    </location>
</feature>
<evidence type="ECO:0008006" key="5">
    <source>
        <dbReference type="Google" id="ProtNLM"/>
    </source>
</evidence>
<feature type="compositionally biased region" description="Low complexity" evidence="1">
    <location>
        <begin position="827"/>
        <end position="850"/>
    </location>
</feature>
<feature type="region of interest" description="Disordered" evidence="1">
    <location>
        <begin position="25"/>
        <end position="132"/>
    </location>
</feature>
<feature type="compositionally biased region" description="Low complexity" evidence="1">
    <location>
        <begin position="25"/>
        <end position="38"/>
    </location>
</feature>
<dbReference type="Proteomes" id="UP001310594">
    <property type="component" value="Unassembled WGS sequence"/>
</dbReference>
<dbReference type="EMBL" id="JAVRQU010000014">
    <property type="protein sequence ID" value="KAK5695293.1"/>
    <property type="molecule type" value="Genomic_DNA"/>
</dbReference>
<keyword evidence="2" id="KW-0732">Signal</keyword>
<feature type="region of interest" description="Disordered" evidence="1">
    <location>
        <begin position="477"/>
        <end position="662"/>
    </location>
</feature>
<organism evidence="3 4">
    <name type="scientific">Elasticomyces elasticus</name>
    <dbReference type="NCBI Taxonomy" id="574655"/>
    <lineage>
        <taxon>Eukaryota</taxon>
        <taxon>Fungi</taxon>
        <taxon>Dikarya</taxon>
        <taxon>Ascomycota</taxon>
        <taxon>Pezizomycotina</taxon>
        <taxon>Dothideomycetes</taxon>
        <taxon>Dothideomycetidae</taxon>
        <taxon>Mycosphaerellales</taxon>
        <taxon>Teratosphaeriaceae</taxon>
        <taxon>Elasticomyces</taxon>
    </lineage>
</organism>
<feature type="compositionally biased region" description="Polar residues" evidence="1">
    <location>
        <begin position="499"/>
        <end position="550"/>
    </location>
</feature>
<sequence>MGPTLVPSAFVVLSLTSICLSASTSSWSNTTTTSASASPNLRLDITSQSPSLTSATSTSTSESSICESCGVPPDGDGPVTTLTTSTSSAATTSPDANSYCESCGVPPDSDEPVSTSMPTNTTATQVSNGLPQITASGNQSSISLSPVLSCAQALSSYSLASVSWSQDQSNTDDYTYWVTATITDPATTYVIPAYQPAKTTTLCDGNPRAMGRASITGNSTVTLAQMTTVEIQSSQGAPYPSSKPSCSINLEECQALYELNSTYVIITEMEGASVCDPGSITASPSDPLTSFGEETFGQENPTATPTASSGTCNDCMIIAAEAQILYWPVRTQVGLGQLCDTTDQPLLPTYDPVNATISGPPSSTFVTAGVTITSPSVGIALTSVSRKDGCYGTVATTVIPMDPDSVVSLRGDLGGGYVYYPFQYSDLLYNCKGSNGSVYQADGPGEDCWPIVPSSVYFQAPTTYAWANYNGPTAPAPITTAESTPTPTSATPADTAPSQVASTNVPGSTKSPITTSAGGSTAQAQPVSTVQSTPEPSDENTSSPNANDPSTIAAAPIVDSTVQPDPTSADPTSPSSGGGAISSGANAEPTTRAGSTNGGEISSEAGSDPTTQADSNPNPTTQAGGNGSGDQTTTKVGDAGNTGSNDPSSDGSNVSPDPVTSTLAPAAGTTIASQIVSAGAGSSGGVVIVSQGTTASLAPGSGTTVGGQEISAGSSGVVIVSNDQTATLAPGSTTNVGGQAISADSTGGVVVGNEGTTATLAAGSVTSVGGQAVSAAPNGGAVVISSGDASDPETSSSCGIACFIVSAINGGSTSTAVAAQPIRTATSGDPSSGGSSDNGGSESSPASPGSNVGASASVITIGSQTFVQSAIGASSVIIQNGQTTATLVVGGNAATIGSQQVSAGSSGEMVVGTGSSQSTVTGVLLGNNQGDLAAVFTAGSQVLTVQSAGQSAVVVQNGQTTATLLGGSAVTFGTQVVSADDSGNVVLGQGASQTAVAVANAPGSSDEGNAAAVITAGSQTFTALSAGPSSVILENSQTTATLALGGNAVTIGTQIVSANDAGSIVLGTGASRTTVAAGNNAPVVGAIFTAGIQIYTAIQDGSSMIIENAQTTATVPLGGVATLGSHAVTVDSSGNIVVGTGADRSTITPAPLAPSTVAFGTNSEKISVESLAGGSYLVQDGSTTLTLSSGGSPVTIGNDIISAGQSGVVVNAPGAPETTISVGPQGAVIGGGESGTRLTTIDIASSDYTIVQLSNGAYVIEGRTTTQTLSQGGSAVTINGEVLSAGLNGLVASSGTRLETIRPSPSTTQSNIGSISPSIAVNAAATATDGTPNSAASFGRKSLVDLIALAIGAAVLLQVI</sequence>
<feature type="compositionally biased region" description="Polar residues" evidence="1">
    <location>
        <begin position="112"/>
        <end position="132"/>
    </location>
</feature>
<feature type="compositionally biased region" description="Low complexity" evidence="1">
    <location>
        <begin position="46"/>
        <end position="64"/>
    </location>
</feature>
<feature type="compositionally biased region" description="Low complexity" evidence="1">
    <location>
        <begin position="477"/>
        <end position="498"/>
    </location>
</feature>
<feature type="region of interest" description="Disordered" evidence="1">
    <location>
        <begin position="824"/>
        <end position="853"/>
    </location>
</feature>
<evidence type="ECO:0000313" key="4">
    <source>
        <dbReference type="Proteomes" id="UP001310594"/>
    </source>
</evidence>
<feature type="compositionally biased region" description="Polar residues" evidence="1">
    <location>
        <begin position="588"/>
        <end position="662"/>
    </location>
</feature>
<evidence type="ECO:0000256" key="1">
    <source>
        <dbReference type="SAM" id="MobiDB-lite"/>
    </source>
</evidence>
<feature type="region of interest" description="Disordered" evidence="1">
    <location>
        <begin position="284"/>
        <end position="308"/>
    </location>
</feature>
<protein>
    <recommendedName>
        <fullName evidence="5">Hyphally-regulated cell wall protein N-terminal domain-containing protein</fullName>
    </recommendedName>
</protein>
<evidence type="ECO:0000313" key="3">
    <source>
        <dbReference type="EMBL" id="KAK5695293.1"/>
    </source>
</evidence>
<gene>
    <name evidence="3" type="ORF">LTR97_008799</name>
</gene>
<feature type="compositionally biased region" description="Polar residues" evidence="1">
    <location>
        <begin position="297"/>
        <end position="308"/>
    </location>
</feature>
<name>A0AAN7ZYA9_9PEZI</name>
<accession>A0AAN7ZYA9</accession>
<comment type="caution">
    <text evidence="3">The sequence shown here is derived from an EMBL/GenBank/DDBJ whole genome shotgun (WGS) entry which is preliminary data.</text>
</comment>
<feature type="signal peptide" evidence="2">
    <location>
        <begin position="1"/>
        <end position="21"/>
    </location>
</feature>
<reference evidence="3" key="1">
    <citation type="submission" date="2023-08" db="EMBL/GenBank/DDBJ databases">
        <title>Black Yeasts Isolated from many extreme environments.</title>
        <authorList>
            <person name="Coleine C."/>
            <person name="Stajich J.E."/>
            <person name="Selbmann L."/>
        </authorList>
    </citation>
    <scope>NUCLEOTIDE SEQUENCE</scope>
    <source>
        <strain evidence="3">CCFEE 5810</strain>
    </source>
</reference>
<feature type="chain" id="PRO_5042923782" description="Hyphally-regulated cell wall protein N-terminal domain-containing protein" evidence="2">
    <location>
        <begin position="22"/>
        <end position="1360"/>
    </location>
</feature>